<dbReference type="Gene3D" id="1.25.40.10">
    <property type="entry name" value="Tetratricopeptide repeat domain"/>
    <property type="match status" value="1"/>
</dbReference>
<evidence type="ECO:0000256" key="1">
    <source>
        <dbReference type="ARBA" id="ARBA00022737"/>
    </source>
</evidence>
<dbReference type="InterPro" id="IPR011990">
    <property type="entry name" value="TPR-like_helical_dom_sf"/>
</dbReference>
<feature type="domain" description="RNA-polymerase II-associated protein 3-like C-terminal" evidence="6">
    <location>
        <begin position="117"/>
        <end position="210"/>
    </location>
</feature>
<evidence type="ECO:0000256" key="3">
    <source>
        <dbReference type="ARBA" id="ARBA00038275"/>
    </source>
</evidence>
<evidence type="ECO:0000256" key="4">
    <source>
        <dbReference type="ARBA" id="ARBA00040133"/>
    </source>
</evidence>
<proteinExistence type="inferred from homology"/>
<evidence type="ECO:0000256" key="5">
    <source>
        <dbReference type="SAM" id="MobiDB-lite"/>
    </source>
</evidence>
<sequence>LVDYFRRAQARKALGKVEEAISDLKRILDIEPRNSAALKDLSAWTGEVDLCAGSINSLYKLIDISEATGSSDLRRIKISEVGSKEVSVKSEQKSMKSTTSVDGSTSQSPNPRLLKDPPANWFQLERDLRELIPFGDSLSPQAIDYLCSLEPQNYKSVIGGSLTSSCLGRFVRAMVASSSLSSTEKAERLKSLANLPRFSVAWMLAEDSDRQAVDRLLQEMPTGLQESLKSFFL</sequence>
<keyword evidence="2" id="KW-0802">TPR repeat</keyword>
<feature type="region of interest" description="Disordered" evidence="5">
    <location>
        <begin position="87"/>
        <end position="116"/>
    </location>
</feature>
<dbReference type="WBParaSite" id="HNAJ_0001106001-mRNA-1">
    <property type="protein sequence ID" value="HNAJ_0001106001-mRNA-1"/>
    <property type="gene ID" value="HNAJ_0001106001"/>
</dbReference>
<dbReference type="InterPro" id="IPR025986">
    <property type="entry name" value="RPAP3-like_C"/>
</dbReference>
<comment type="similarity">
    <text evidence="3">Belongs to the RPAP3 family.</text>
</comment>
<evidence type="ECO:0000259" key="6">
    <source>
        <dbReference type="Pfam" id="PF13877"/>
    </source>
</evidence>
<evidence type="ECO:0000313" key="7">
    <source>
        <dbReference type="WBParaSite" id="HNAJ_0001106001-mRNA-1"/>
    </source>
</evidence>
<name>A0A0R3TTL0_RODNA</name>
<dbReference type="PANTHER" id="PTHR46423">
    <property type="entry name" value="RNA POLYMERASE II-ASSOCIATED PROTEIN 3"/>
    <property type="match status" value="1"/>
</dbReference>
<dbReference type="Pfam" id="PF13877">
    <property type="entry name" value="RPAP3_C"/>
    <property type="match status" value="1"/>
</dbReference>
<dbReference type="SUPFAM" id="SSF48452">
    <property type="entry name" value="TPR-like"/>
    <property type="match status" value="1"/>
</dbReference>
<dbReference type="InterPro" id="IPR051966">
    <property type="entry name" value="RPAP3"/>
</dbReference>
<dbReference type="AlphaFoldDB" id="A0A0R3TTL0"/>
<feature type="compositionally biased region" description="Polar residues" evidence="5">
    <location>
        <begin position="98"/>
        <end position="110"/>
    </location>
</feature>
<dbReference type="PANTHER" id="PTHR46423:SF1">
    <property type="entry name" value="RNA POLYMERASE II-ASSOCIATED PROTEIN 3"/>
    <property type="match status" value="1"/>
</dbReference>
<organism evidence="7">
    <name type="scientific">Rodentolepis nana</name>
    <name type="common">Dwarf tapeworm</name>
    <name type="synonym">Hymenolepis nana</name>
    <dbReference type="NCBI Taxonomy" id="102285"/>
    <lineage>
        <taxon>Eukaryota</taxon>
        <taxon>Metazoa</taxon>
        <taxon>Spiralia</taxon>
        <taxon>Lophotrochozoa</taxon>
        <taxon>Platyhelminthes</taxon>
        <taxon>Cestoda</taxon>
        <taxon>Eucestoda</taxon>
        <taxon>Cyclophyllidea</taxon>
        <taxon>Hymenolepididae</taxon>
        <taxon>Rodentolepis</taxon>
    </lineage>
</organism>
<accession>A0A0R3TTL0</accession>
<protein>
    <recommendedName>
        <fullName evidence="4">RNA polymerase II-associated protein 3</fullName>
    </recommendedName>
</protein>
<keyword evidence="1" id="KW-0677">Repeat</keyword>
<reference evidence="7" key="1">
    <citation type="submission" date="2017-02" db="UniProtKB">
        <authorList>
            <consortium name="WormBaseParasite"/>
        </authorList>
    </citation>
    <scope>IDENTIFICATION</scope>
</reference>
<evidence type="ECO:0000256" key="2">
    <source>
        <dbReference type="ARBA" id="ARBA00022803"/>
    </source>
</evidence>
<dbReference type="GO" id="GO:0101031">
    <property type="term" value="C:protein folding chaperone complex"/>
    <property type="evidence" value="ECO:0007669"/>
    <property type="project" value="TreeGrafter"/>
</dbReference>